<reference evidence="3" key="1">
    <citation type="journal article" date="2019" name="Int. J. Syst. Evol. Microbiol.">
        <title>The Global Catalogue of Microorganisms (GCM) 10K type strain sequencing project: providing services to taxonomists for standard genome sequencing and annotation.</title>
        <authorList>
            <consortium name="The Broad Institute Genomics Platform"/>
            <consortium name="The Broad Institute Genome Sequencing Center for Infectious Disease"/>
            <person name="Wu L."/>
            <person name="Ma J."/>
        </authorList>
    </citation>
    <scope>NUCLEOTIDE SEQUENCE [LARGE SCALE GENOMIC DNA]</scope>
    <source>
        <strain evidence="3">CCUG 59778</strain>
    </source>
</reference>
<dbReference type="RefSeq" id="WP_378249594.1">
    <property type="nucleotide sequence ID" value="NZ_JBHSKF010000012.1"/>
</dbReference>
<feature type="transmembrane region" description="Helical" evidence="1">
    <location>
        <begin position="52"/>
        <end position="73"/>
    </location>
</feature>
<dbReference type="PANTHER" id="PTHR38441:SF1">
    <property type="entry name" value="MEMBRANE PROTEIN"/>
    <property type="match status" value="1"/>
</dbReference>
<evidence type="ECO:0000256" key="1">
    <source>
        <dbReference type="SAM" id="Phobius"/>
    </source>
</evidence>
<dbReference type="InterPro" id="IPR007436">
    <property type="entry name" value="DUF485"/>
</dbReference>
<dbReference type="Pfam" id="PF04341">
    <property type="entry name" value="DUF485"/>
    <property type="match status" value="1"/>
</dbReference>
<evidence type="ECO:0000313" key="2">
    <source>
        <dbReference type="EMBL" id="MFC5289741.1"/>
    </source>
</evidence>
<keyword evidence="1" id="KW-1133">Transmembrane helix</keyword>
<protein>
    <submittedName>
        <fullName evidence="2">DUF485 domain-containing protein</fullName>
    </submittedName>
</protein>
<keyword evidence="1" id="KW-0472">Membrane</keyword>
<accession>A0ABW0EU51</accession>
<sequence>MTRSVFARSRPGFASFESEDDSGFLDADGEIDYVALQRSPEFQRLRRRALRFALPATAFFLVWYLTYVILSAYAPGFMSTPVLGVVNIGLVLGVLQFVSTVVITLLYGRHARKHVDPDVDAVRALVQPR</sequence>
<dbReference type="PANTHER" id="PTHR38441">
    <property type="entry name" value="INTEGRAL MEMBRANE PROTEIN-RELATED"/>
    <property type="match status" value="1"/>
</dbReference>
<comment type="caution">
    <text evidence="2">The sequence shown here is derived from an EMBL/GenBank/DDBJ whole genome shotgun (WGS) entry which is preliminary data.</text>
</comment>
<dbReference type="EMBL" id="JBHSKF010000012">
    <property type="protein sequence ID" value="MFC5289741.1"/>
    <property type="molecule type" value="Genomic_DNA"/>
</dbReference>
<proteinExistence type="predicted"/>
<gene>
    <name evidence="2" type="ORF">ACFPM7_22035</name>
</gene>
<feature type="transmembrane region" description="Helical" evidence="1">
    <location>
        <begin position="85"/>
        <end position="107"/>
    </location>
</feature>
<evidence type="ECO:0000313" key="3">
    <source>
        <dbReference type="Proteomes" id="UP001596157"/>
    </source>
</evidence>
<dbReference type="Proteomes" id="UP001596157">
    <property type="component" value="Unassembled WGS sequence"/>
</dbReference>
<keyword evidence="1" id="KW-0812">Transmembrane</keyword>
<organism evidence="2 3">
    <name type="scientific">Actinokineospora guangxiensis</name>
    <dbReference type="NCBI Taxonomy" id="1490288"/>
    <lineage>
        <taxon>Bacteria</taxon>
        <taxon>Bacillati</taxon>
        <taxon>Actinomycetota</taxon>
        <taxon>Actinomycetes</taxon>
        <taxon>Pseudonocardiales</taxon>
        <taxon>Pseudonocardiaceae</taxon>
        <taxon>Actinokineospora</taxon>
    </lineage>
</organism>
<keyword evidence="3" id="KW-1185">Reference proteome</keyword>
<name>A0ABW0EU51_9PSEU</name>